<sequence length="404" mass="46883">MKSFYSITNKIYDLQDATEFDYAVAAMIATYNLPFSTDEVVDEIETFTFTVNEIFTRLRLDYDNKTYYTKKIRTSIKKLHDANVINISNYDQIDFNDNSNENNNNEIFYLSQVVDEAGEYAGFASLVCKELMNALEIPKISDRIQAIAFYVSVNQRIFRAKAEDTKADISRFINWECIATIANKYGRSRTIGLKSLQQLQKVKALSFAIVKLNGALKDAEKSSTKYVISRYEYNNSLNAYVNEKLKEGLYKSIVANAEYLQNDELKDDRYYYNEEDKEAFNSMKRVKKVATTQSDEDETIVESTKEDTKEEVNNIEETEQKIEKEDEELVDKEIEQKQNFDDFGDFFASEYDDVINKQEQKVELVDSAKVVQFKKVANEEIKVEKNKEDLEARMKATLAKMEGR</sequence>
<organism evidence="2 3">
    <name type="scientific">Bavariicoccus seileri</name>
    <dbReference type="NCBI Taxonomy" id="549685"/>
    <lineage>
        <taxon>Bacteria</taxon>
        <taxon>Bacillati</taxon>
        <taxon>Bacillota</taxon>
        <taxon>Bacilli</taxon>
        <taxon>Lactobacillales</taxon>
        <taxon>Enterococcaceae</taxon>
        <taxon>Bavariicoccus</taxon>
    </lineage>
</organism>
<proteinExistence type="predicted"/>
<protein>
    <submittedName>
        <fullName evidence="2">Uncharacterized protein</fullName>
    </submittedName>
</protein>
<gene>
    <name evidence="2" type="ORF">DIW15_00205</name>
</gene>
<keyword evidence="1" id="KW-0175">Coiled coil</keyword>
<evidence type="ECO:0000313" key="3">
    <source>
        <dbReference type="Proteomes" id="UP000262195"/>
    </source>
</evidence>
<reference evidence="2 3" key="1">
    <citation type="journal article" date="2018" name="Nat. Biotechnol.">
        <title>A standardized bacterial taxonomy based on genome phylogeny substantially revises the tree of life.</title>
        <authorList>
            <person name="Parks D.H."/>
            <person name="Chuvochina M."/>
            <person name="Waite D.W."/>
            <person name="Rinke C."/>
            <person name="Skarshewski A."/>
            <person name="Chaumeil P.A."/>
            <person name="Hugenholtz P."/>
        </authorList>
    </citation>
    <scope>NUCLEOTIDE SEQUENCE [LARGE SCALE GENOMIC DNA]</scope>
    <source>
        <strain evidence="2">UBA11306</strain>
    </source>
</reference>
<comment type="caution">
    <text evidence="2">The sequence shown here is derived from an EMBL/GenBank/DDBJ whole genome shotgun (WGS) entry which is preliminary data.</text>
</comment>
<dbReference type="STRING" id="1121105.GCA_000421665_01304"/>
<dbReference type="EMBL" id="DQHO01000003">
    <property type="protein sequence ID" value="HCS93117.1"/>
    <property type="molecule type" value="Genomic_DNA"/>
</dbReference>
<dbReference type="AlphaFoldDB" id="A0A3D4S2U7"/>
<dbReference type="Proteomes" id="UP000262195">
    <property type="component" value="Unassembled WGS sequence"/>
</dbReference>
<evidence type="ECO:0000313" key="2">
    <source>
        <dbReference type="EMBL" id="HCS93117.1"/>
    </source>
</evidence>
<feature type="coiled-coil region" evidence="1">
    <location>
        <begin position="301"/>
        <end position="335"/>
    </location>
</feature>
<name>A0A3D4S2U7_9ENTE</name>
<accession>A0A3D4S2U7</accession>
<evidence type="ECO:0000256" key="1">
    <source>
        <dbReference type="SAM" id="Coils"/>
    </source>
</evidence>